<dbReference type="Proteomes" id="UP000183987">
    <property type="component" value="Unassembled WGS sequence"/>
</dbReference>
<sequence>MKTTCLIGLFSVLATPLLAQTQPETGTGNPTLSCKQYLEMDEAAQQDAIATLMTVGSNEMPPADAGKDSGDVGNMTSSDAAAAPADSAMTKENSDTGADNMGVGAEVSPDMVRAVVNICQNSAEPS</sequence>
<protein>
    <recommendedName>
        <fullName evidence="5">HdeA/HdeB family protein</fullName>
    </recommendedName>
</protein>
<feature type="compositionally biased region" description="Low complexity" evidence="1">
    <location>
        <begin position="77"/>
        <end position="88"/>
    </location>
</feature>
<dbReference type="OrthoDB" id="9860532at2"/>
<feature type="region of interest" description="Disordered" evidence="1">
    <location>
        <begin position="57"/>
        <end position="104"/>
    </location>
</feature>
<evidence type="ECO:0000313" key="4">
    <source>
        <dbReference type="Proteomes" id="UP000183987"/>
    </source>
</evidence>
<reference evidence="4" key="1">
    <citation type="submission" date="2016-11" db="EMBL/GenBank/DDBJ databases">
        <authorList>
            <person name="Varghese N."/>
            <person name="Submissions S."/>
        </authorList>
    </citation>
    <scope>NUCLEOTIDE SEQUENCE [LARGE SCALE GENOMIC DNA]</scope>
    <source>
        <strain evidence="4">DSM 29326</strain>
    </source>
</reference>
<dbReference type="AlphaFoldDB" id="A0A1M5C8M8"/>
<keyword evidence="4" id="KW-1185">Reference proteome</keyword>
<dbReference type="RefSeq" id="WP_072857944.1">
    <property type="nucleotide sequence ID" value="NZ_FQUE01000007.1"/>
</dbReference>
<feature type="signal peptide" evidence="2">
    <location>
        <begin position="1"/>
        <end position="21"/>
    </location>
</feature>
<gene>
    <name evidence="3" type="ORF">SAMN05444339_10769</name>
</gene>
<keyword evidence="2" id="KW-0732">Signal</keyword>
<name>A0A1M5C8M8_LOKAT</name>
<evidence type="ECO:0000256" key="2">
    <source>
        <dbReference type="SAM" id="SignalP"/>
    </source>
</evidence>
<organism evidence="3 4">
    <name type="scientific">Loktanella atrilutea</name>
    <dbReference type="NCBI Taxonomy" id="366533"/>
    <lineage>
        <taxon>Bacteria</taxon>
        <taxon>Pseudomonadati</taxon>
        <taxon>Pseudomonadota</taxon>
        <taxon>Alphaproteobacteria</taxon>
        <taxon>Rhodobacterales</taxon>
        <taxon>Roseobacteraceae</taxon>
        <taxon>Loktanella</taxon>
    </lineage>
</organism>
<dbReference type="STRING" id="366533.SAMN05444339_10769"/>
<proteinExistence type="predicted"/>
<evidence type="ECO:0000313" key="3">
    <source>
        <dbReference type="EMBL" id="SHF51144.1"/>
    </source>
</evidence>
<evidence type="ECO:0000256" key="1">
    <source>
        <dbReference type="SAM" id="MobiDB-lite"/>
    </source>
</evidence>
<accession>A0A1M5C8M8</accession>
<feature type="chain" id="PRO_5012996811" description="HdeA/HdeB family protein" evidence="2">
    <location>
        <begin position="22"/>
        <end position="126"/>
    </location>
</feature>
<dbReference type="EMBL" id="FQUE01000007">
    <property type="protein sequence ID" value="SHF51144.1"/>
    <property type="molecule type" value="Genomic_DNA"/>
</dbReference>
<evidence type="ECO:0008006" key="5">
    <source>
        <dbReference type="Google" id="ProtNLM"/>
    </source>
</evidence>